<gene>
    <name evidence="13" type="primary">LOC132804452</name>
</gene>
<evidence type="ECO:0000256" key="5">
    <source>
        <dbReference type="ARBA" id="ARBA00022692"/>
    </source>
</evidence>
<evidence type="ECO:0000256" key="1">
    <source>
        <dbReference type="ARBA" id="ARBA00004251"/>
    </source>
</evidence>
<evidence type="ECO:0000256" key="4">
    <source>
        <dbReference type="ARBA" id="ARBA00022614"/>
    </source>
</evidence>
<dbReference type="PANTHER" id="PTHR27004">
    <property type="entry name" value="RECEPTOR-LIKE PROTEIN 12 ISOFORM X1"/>
    <property type="match status" value="1"/>
</dbReference>
<evidence type="ECO:0000256" key="7">
    <source>
        <dbReference type="ARBA" id="ARBA00022989"/>
    </source>
</evidence>
<evidence type="ECO:0000256" key="10">
    <source>
        <dbReference type="ARBA" id="ARBA00023180"/>
    </source>
</evidence>
<reference evidence="13" key="1">
    <citation type="submission" date="2025-08" db="UniProtKB">
        <authorList>
            <consortium name="RefSeq"/>
        </authorList>
    </citation>
    <scope>IDENTIFICATION</scope>
    <source>
        <tissue evidence="13">Seedling</tissue>
    </source>
</reference>
<organism evidence="12 13">
    <name type="scientific">Ziziphus jujuba</name>
    <name type="common">Chinese jujube</name>
    <name type="synonym">Ziziphus sativa</name>
    <dbReference type="NCBI Taxonomy" id="326968"/>
    <lineage>
        <taxon>Eukaryota</taxon>
        <taxon>Viridiplantae</taxon>
        <taxon>Streptophyta</taxon>
        <taxon>Embryophyta</taxon>
        <taxon>Tracheophyta</taxon>
        <taxon>Spermatophyta</taxon>
        <taxon>Magnoliopsida</taxon>
        <taxon>eudicotyledons</taxon>
        <taxon>Gunneridae</taxon>
        <taxon>Pentapetalae</taxon>
        <taxon>rosids</taxon>
        <taxon>fabids</taxon>
        <taxon>Rosales</taxon>
        <taxon>Rhamnaceae</taxon>
        <taxon>Paliureae</taxon>
        <taxon>Ziziphus</taxon>
    </lineage>
</organism>
<evidence type="ECO:0000256" key="6">
    <source>
        <dbReference type="ARBA" id="ARBA00022737"/>
    </source>
</evidence>
<dbReference type="InterPro" id="IPR032675">
    <property type="entry name" value="LRR_dom_sf"/>
</dbReference>
<keyword evidence="8" id="KW-0472">Membrane</keyword>
<keyword evidence="3" id="KW-1003">Cell membrane</keyword>
<keyword evidence="9" id="KW-0675">Receptor</keyword>
<sequence length="350" mass="39063">MVGAFGNNIHGQIPKWMWNTNTKTLKLLGLSNNFFTGFDQLPDVLPYANLRMLCLSMNMLQGPLLIPPPSTVEYDISENLLTGEISSLICNLSSLEYLRNNSFHGNVPGMCKIGSNLRMMDLSSNSCKGNYPVTGELPSEYLSIWSSMKEANTKHSNYLKAQTSLLMINEMLPIVYGYLITITNKGVERYYKAIMDNFAVNDLSTNRFEGEIPNLIGSLQGLHSLNLSNNLLNGAIPITLGNLTELESLDLSQNQLTSYEGNPGLCGKPSPRQCETPPSPPSTSEKEDQSGSSIKVDWRFALARFIGGFIVAVVLSDSLTLRLVKWLIDSLETFGWSLPKRRRDRRRRRV</sequence>
<dbReference type="Proteomes" id="UP001652623">
    <property type="component" value="Chromosome 7"/>
</dbReference>
<keyword evidence="5" id="KW-0812">Transmembrane</keyword>
<dbReference type="Pfam" id="PF00560">
    <property type="entry name" value="LRR_1"/>
    <property type="match status" value="1"/>
</dbReference>
<name>A0ABM4ADP8_ZIZJJ</name>
<keyword evidence="6" id="KW-0677">Repeat</keyword>
<evidence type="ECO:0000256" key="9">
    <source>
        <dbReference type="ARBA" id="ARBA00023170"/>
    </source>
</evidence>
<accession>A0ABM4ADP8</accession>
<keyword evidence="12" id="KW-1185">Reference proteome</keyword>
<dbReference type="InterPro" id="IPR001611">
    <property type="entry name" value="Leu-rich_rpt"/>
</dbReference>
<dbReference type="PRINTS" id="PR00019">
    <property type="entry name" value="LEURICHRPT"/>
</dbReference>
<keyword evidence="4" id="KW-0433">Leucine-rich repeat</keyword>
<dbReference type="RefSeq" id="XP_060674839.1">
    <property type="nucleotide sequence ID" value="XM_060818856.1"/>
</dbReference>
<dbReference type="SUPFAM" id="SSF52047">
    <property type="entry name" value="RNI-like"/>
    <property type="match status" value="1"/>
</dbReference>
<evidence type="ECO:0000256" key="8">
    <source>
        <dbReference type="ARBA" id="ARBA00023136"/>
    </source>
</evidence>
<proteinExistence type="inferred from homology"/>
<keyword evidence="7" id="KW-1133">Transmembrane helix</keyword>
<protein>
    <submittedName>
        <fullName evidence="13">Receptor like protein 28-like</fullName>
    </submittedName>
</protein>
<dbReference type="Gene3D" id="3.80.10.10">
    <property type="entry name" value="Ribonuclease Inhibitor"/>
    <property type="match status" value="1"/>
</dbReference>
<evidence type="ECO:0000256" key="11">
    <source>
        <dbReference type="SAM" id="MobiDB-lite"/>
    </source>
</evidence>
<evidence type="ECO:0000313" key="12">
    <source>
        <dbReference type="Proteomes" id="UP001652623"/>
    </source>
</evidence>
<feature type="region of interest" description="Disordered" evidence="11">
    <location>
        <begin position="260"/>
        <end position="290"/>
    </location>
</feature>
<evidence type="ECO:0000256" key="2">
    <source>
        <dbReference type="ARBA" id="ARBA00009592"/>
    </source>
</evidence>
<keyword evidence="10" id="KW-0325">Glycoprotein</keyword>
<comment type="subcellular location">
    <subcellularLocation>
        <location evidence="1">Cell membrane</location>
        <topology evidence="1">Single-pass type I membrane protein</topology>
    </subcellularLocation>
</comment>
<dbReference type="GeneID" id="132804452"/>
<dbReference type="PANTHER" id="PTHR27004:SF447">
    <property type="entry name" value="RECEPTOR LIKE PROTEIN 30-LIKE"/>
    <property type="match status" value="1"/>
</dbReference>
<dbReference type="PROSITE" id="PS51450">
    <property type="entry name" value="LRR"/>
    <property type="match status" value="1"/>
</dbReference>
<evidence type="ECO:0000313" key="13">
    <source>
        <dbReference type="RefSeq" id="XP_060674839.1"/>
    </source>
</evidence>
<comment type="similarity">
    <text evidence="2">Belongs to the RLP family.</text>
</comment>
<evidence type="ECO:0000256" key="3">
    <source>
        <dbReference type="ARBA" id="ARBA00022475"/>
    </source>
</evidence>